<evidence type="ECO:0008006" key="2">
    <source>
        <dbReference type="Google" id="ProtNLM"/>
    </source>
</evidence>
<accession>A0AB39AVH1</accession>
<evidence type="ECO:0000313" key="1">
    <source>
        <dbReference type="EMBL" id="XDH89424.1"/>
    </source>
</evidence>
<protein>
    <recommendedName>
        <fullName evidence="2">Ferric siderophore reductase C-terminal domain-containing protein</fullName>
    </recommendedName>
</protein>
<gene>
    <name evidence="1" type="ORF">ABZP26_19305</name>
</gene>
<proteinExistence type="predicted"/>
<sequence length="212" mass="24229">MAKPITLAQFLYCHQPVQRTFKPSLLLVRALTVRCKAQYPTAPKQFISRHLYLQLCWQAIYAYCYWFACKQSTADPINMPLALNGAYCRGFNLNNGVLVSKTEQIQAFTHFISQVGEWVNTDYALGKKEQARLLLDSLSSATERAHSLALATTLHINNCHRQLHTLICEHFNLDALFTENPQRLTCCRYYLAGYSKCQTCPKKDIKTNEPTS</sequence>
<dbReference type="RefSeq" id="WP_013462793.1">
    <property type="nucleotide sequence ID" value="NZ_CP162515.1"/>
</dbReference>
<reference evidence="1" key="1">
    <citation type="submission" date="2024-07" db="EMBL/GenBank/DDBJ databases">
        <authorList>
            <person name="Jiang Y."/>
            <person name="Qin Q."/>
        </authorList>
    </citation>
    <scope>NUCLEOTIDE SEQUENCE</scope>
    <source>
        <strain evidence="1">SD03</strain>
    </source>
</reference>
<name>A0AB39AVH1_9GAMM</name>
<dbReference type="AlphaFoldDB" id="A0AB39AVH1"/>
<dbReference type="EMBL" id="CP162515">
    <property type="protein sequence ID" value="XDH89424.1"/>
    <property type="molecule type" value="Genomic_DNA"/>
</dbReference>
<organism evidence="1">
    <name type="scientific">Pseudoalteromonas sp. SD03</name>
    <dbReference type="NCBI Taxonomy" id="3231719"/>
    <lineage>
        <taxon>Bacteria</taxon>
        <taxon>Pseudomonadati</taxon>
        <taxon>Pseudomonadota</taxon>
        <taxon>Gammaproteobacteria</taxon>
        <taxon>Alteromonadales</taxon>
        <taxon>Pseudoalteromonadaceae</taxon>
        <taxon>Pseudoalteromonas</taxon>
    </lineage>
</organism>